<evidence type="ECO:0000256" key="2">
    <source>
        <dbReference type="ARBA" id="ARBA00023136"/>
    </source>
</evidence>
<gene>
    <name evidence="5" type="ORF">EDD18DRAFT_1218238</name>
</gene>
<dbReference type="Proteomes" id="UP001175228">
    <property type="component" value="Unassembled WGS sequence"/>
</dbReference>
<evidence type="ECO:0000313" key="5">
    <source>
        <dbReference type="EMBL" id="KAK0475583.1"/>
    </source>
</evidence>
<keyword evidence="3" id="KW-0325">Glycoprotein</keyword>
<keyword evidence="4" id="KW-0961">Cell wall biogenesis/degradation</keyword>
<dbReference type="Pfam" id="PF03935">
    <property type="entry name" value="SKN1_KRE6_Sbg1"/>
    <property type="match status" value="1"/>
</dbReference>
<organism evidence="5 6">
    <name type="scientific">Armillaria luteobubalina</name>
    <dbReference type="NCBI Taxonomy" id="153913"/>
    <lineage>
        <taxon>Eukaryota</taxon>
        <taxon>Fungi</taxon>
        <taxon>Dikarya</taxon>
        <taxon>Basidiomycota</taxon>
        <taxon>Agaricomycotina</taxon>
        <taxon>Agaricomycetes</taxon>
        <taxon>Agaricomycetidae</taxon>
        <taxon>Agaricales</taxon>
        <taxon>Marasmiineae</taxon>
        <taxon>Physalacriaceae</taxon>
        <taxon>Armillaria</taxon>
    </lineage>
</organism>
<evidence type="ECO:0000256" key="4">
    <source>
        <dbReference type="ARBA" id="ARBA00023316"/>
    </source>
</evidence>
<comment type="caution">
    <text evidence="5">The sequence shown here is derived from an EMBL/GenBank/DDBJ whole genome shotgun (WGS) entry which is preliminary data.</text>
</comment>
<dbReference type="GO" id="GO:0016020">
    <property type="term" value="C:membrane"/>
    <property type="evidence" value="ECO:0007669"/>
    <property type="project" value="UniProtKB-SubCell"/>
</dbReference>
<protein>
    <submittedName>
        <fullName evidence="5">Uncharacterized protein</fullName>
    </submittedName>
</protein>
<name>A0AA39P247_9AGAR</name>
<dbReference type="InterPro" id="IPR005629">
    <property type="entry name" value="Skn1/Kre6/Sbg1"/>
</dbReference>
<evidence type="ECO:0000313" key="6">
    <source>
        <dbReference type="Proteomes" id="UP001175228"/>
    </source>
</evidence>
<evidence type="ECO:0000256" key="1">
    <source>
        <dbReference type="ARBA" id="ARBA00004370"/>
    </source>
</evidence>
<keyword evidence="6" id="KW-1185">Reference proteome</keyword>
<comment type="subcellular location">
    <subcellularLocation>
        <location evidence="1">Membrane</location>
    </subcellularLocation>
</comment>
<proteinExistence type="predicted"/>
<evidence type="ECO:0000256" key="3">
    <source>
        <dbReference type="ARBA" id="ARBA00023180"/>
    </source>
</evidence>
<accession>A0AA39P247</accession>
<sequence length="132" mass="14589">MVLIAKEVKEVFLSVLPAITWPPLSNNFPGSTISFNYSWAMGNLGHAWCGASLNGTWPYTYNSCGVGTAPNRTINGLLSVLSSSNEYCVILVRTETVAAHLRCIKLSRSKVYCQHICWTVCPRNQCIWSSSQ</sequence>
<reference evidence="5" key="1">
    <citation type="submission" date="2023-06" db="EMBL/GenBank/DDBJ databases">
        <authorList>
            <consortium name="Lawrence Berkeley National Laboratory"/>
            <person name="Ahrendt S."/>
            <person name="Sahu N."/>
            <person name="Indic B."/>
            <person name="Wong-Bajracharya J."/>
            <person name="Merenyi Z."/>
            <person name="Ke H.-M."/>
            <person name="Monk M."/>
            <person name="Kocsube S."/>
            <person name="Drula E."/>
            <person name="Lipzen A."/>
            <person name="Balint B."/>
            <person name="Henrissat B."/>
            <person name="Andreopoulos B."/>
            <person name="Martin F.M."/>
            <person name="Harder C.B."/>
            <person name="Rigling D."/>
            <person name="Ford K.L."/>
            <person name="Foster G.D."/>
            <person name="Pangilinan J."/>
            <person name="Papanicolaou A."/>
            <person name="Barry K."/>
            <person name="LaButti K."/>
            <person name="Viragh M."/>
            <person name="Koriabine M."/>
            <person name="Yan M."/>
            <person name="Riley R."/>
            <person name="Champramary S."/>
            <person name="Plett K.L."/>
            <person name="Tsai I.J."/>
            <person name="Slot J."/>
            <person name="Sipos G."/>
            <person name="Plett J."/>
            <person name="Nagy L.G."/>
            <person name="Grigoriev I.V."/>
        </authorList>
    </citation>
    <scope>NUCLEOTIDE SEQUENCE</scope>
    <source>
        <strain evidence="5">HWK02</strain>
    </source>
</reference>
<dbReference type="AlphaFoldDB" id="A0AA39P247"/>
<keyword evidence="2" id="KW-0472">Membrane</keyword>
<dbReference type="EMBL" id="JAUEPU010000150">
    <property type="protein sequence ID" value="KAK0475583.1"/>
    <property type="molecule type" value="Genomic_DNA"/>
</dbReference>